<reference evidence="1" key="1">
    <citation type="submission" date="2021-06" db="EMBL/GenBank/DDBJ databases">
        <authorList>
            <person name="Hodson N. C."/>
            <person name="Mongue J. A."/>
            <person name="Jaron S. K."/>
        </authorList>
    </citation>
    <scope>NUCLEOTIDE SEQUENCE</scope>
</reference>
<sequence length="99" mass="11358">IGKFDFREIVEKGDKSIAEAKRYLFQAVINGILSIAAMDTEDQEIKDAFVIFDMDGSSIKQLNYLPSWVQFAELFGKYWDLVFQLLGRLVVINANYVTK</sequence>
<comment type="caution">
    <text evidence="1">The sequence shown here is derived from an EMBL/GenBank/DDBJ whole genome shotgun (WGS) entry which is preliminary data.</text>
</comment>
<feature type="non-terminal residue" evidence="1">
    <location>
        <position position="1"/>
    </location>
</feature>
<dbReference type="Proteomes" id="UP000708208">
    <property type="component" value="Unassembled WGS sequence"/>
</dbReference>
<organism evidence="1 2">
    <name type="scientific">Allacma fusca</name>
    <dbReference type="NCBI Taxonomy" id="39272"/>
    <lineage>
        <taxon>Eukaryota</taxon>
        <taxon>Metazoa</taxon>
        <taxon>Ecdysozoa</taxon>
        <taxon>Arthropoda</taxon>
        <taxon>Hexapoda</taxon>
        <taxon>Collembola</taxon>
        <taxon>Symphypleona</taxon>
        <taxon>Sminthuridae</taxon>
        <taxon>Allacma</taxon>
    </lineage>
</organism>
<protein>
    <recommendedName>
        <fullName evidence="3">CRAL-TRIO domain-containing protein</fullName>
    </recommendedName>
</protein>
<feature type="non-terminal residue" evidence="1">
    <location>
        <position position="99"/>
    </location>
</feature>
<evidence type="ECO:0000313" key="1">
    <source>
        <dbReference type="EMBL" id="CAG7825180.1"/>
    </source>
</evidence>
<evidence type="ECO:0000313" key="2">
    <source>
        <dbReference type="Proteomes" id="UP000708208"/>
    </source>
</evidence>
<dbReference type="EMBL" id="CAJVCH010535313">
    <property type="protein sequence ID" value="CAG7825180.1"/>
    <property type="molecule type" value="Genomic_DNA"/>
</dbReference>
<dbReference type="AlphaFoldDB" id="A0A8J2PX56"/>
<keyword evidence="2" id="KW-1185">Reference proteome</keyword>
<accession>A0A8J2PX56</accession>
<gene>
    <name evidence="1" type="ORF">AFUS01_LOCUS35304</name>
</gene>
<name>A0A8J2PX56_9HEXA</name>
<evidence type="ECO:0008006" key="3">
    <source>
        <dbReference type="Google" id="ProtNLM"/>
    </source>
</evidence>
<proteinExistence type="predicted"/>